<evidence type="ECO:0000256" key="6">
    <source>
        <dbReference type="SAM" id="Phobius"/>
    </source>
</evidence>
<dbReference type="PANTHER" id="PTHR43652:SF2">
    <property type="entry name" value="BASIC AMINO ACID ANTIPORTER YFCC-RELATED"/>
    <property type="match status" value="1"/>
</dbReference>
<keyword evidence="3 6" id="KW-0812">Transmembrane</keyword>
<feature type="transmembrane region" description="Helical" evidence="6">
    <location>
        <begin position="252"/>
        <end position="273"/>
    </location>
</feature>
<dbReference type="Pfam" id="PF03606">
    <property type="entry name" value="DcuC"/>
    <property type="match status" value="1"/>
</dbReference>
<keyword evidence="5 6" id="KW-0472">Membrane</keyword>
<evidence type="ECO:0000256" key="4">
    <source>
        <dbReference type="ARBA" id="ARBA00022989"/>
    </source>
</evidence>
<dbReference type="EMBL" id="MAYT01000009">
    <property type="protein sequence ID" value="OCA90323.1"/>
    <property type="molecule type" value="Genomic_DNA"/>
</dbReference>
<name>A0A1B9B2U0_9BACI</name>
<dbReference type="PANTHER" id="PTHR43652">
    <property type="entry name" value="BASIC AMINO ACID ANTIPORTER YFCC-RELATED"/>
    <property type="match status" value="1"/>
</dbReference>
<accession>A0A1B9B2U0</accession>
<feature type="transmembrane region" description="Helical" evidence="6">
    <location>
        <begin position="164"/>
        <end position="183"/>
    </location>
</feature>
<keyword evidence="8" id="KW-1185">Reference proteome</keyword>
<reference evidence="8" key="1">
    <citation type="submission" date="2016-05" db="EMBL/GenBank/DDBJ databases">
        <authorList>
            <person name="Liu B."/>
            <person name="Wang J."/>
            <person name="Zhu Y."/>
            <person name="Liu G."/>
            <person name="Chen Q."/>
            <person name="Chen Z."/>
            <person name="Lan J."/>
            <person name="Che J."/>
            <person name="Ge C."/>
            <person name="Shi H."/>
            <person name="Pan Z."/>
            <person name="Liu X."/>
        </authorList>
    </citation>
    <scope>NUCLEOTIDE SEQUENCE [LARGE SCALE GENOMIC DNA]</scope>
    <source>
        <strain evidence="8">FJAT-27215</strain>
    </source>
</reference>
<feature type="transmembrane region" description="Helical" evidence="6">
    <location>
        <begin position="108"/>
        <end position="128"/>
    </location>
</feature>
<dbReference type="InterPro" id="IPR018385">
    <property type="entry name" value="C4_dicarb_anaerob_car-like"/>
</dbReference>
<feature type="transmembrane region" description="Helical" evidence="6">
    <location>
        <begin position="5"/>
        <end position="23"/>
    </location>
</feature>
<proteinExistence type="predicted"/>
<sequence>MPHSYVFMGLIILLTTLLTYIIPAGEFDRVEDPVTKRSLVVPDSFHPVHQSPVGFFNMFISIQKGMLNGAEIIFYLFFAYGFIFILTKTGVFNSGIGALVRKMKGKESLIIPVFMLVFGAMGAGFGMYEESYGYIPIMMGITVALGYDALVGVAIVYVSITTGFAAAITNPFTVGIAQGIAGIPLFSGIVFRIIAFIVFMAISIFFVMRYAKMVKTNPEKSIVKDVEFPFLSGILQGGLTDTKFSVTHKISLVLFACTIITLVTGTIKFGWYLPELSGVFIIMMIVIGLVNKLSLGQIADTFIEACRNMVYAALIIGMANAILVILEDGHIIDTVVYYMANAIKDLPTYAAASGMIIVQTMLNFFVPSGSAAAMISMPIMTPLSDLIGINRQIAVLAFSFGDGFANMLWPATVVVICGIAGIPVDRWYKFLWPLFITIIAVEIIFIIIAVAINYGP</sequence>
<evidence type="ECO:0000256" key="1">
    <source>
        <dbReference type="ARBA" id="ARBA00004651"/>
    </source>
</evidence>
<comment type="subcellular location">
    <subcellularLocation>
        <location evidence="1">Cell membrane</location>
        <topology evidence="1">Multi-pass membrane protein</topology>
    </subcellularLocation>
</comment>
<feature type="transmembrane region" description="Helical" evidence="6">
    <location>
        <begin position="431"/>
        <end position="454"/>
    </location>
</feature>
<feature type="transmembrane region" description="Helical" evidence="6">
    <location>
        <begin position="346"/>
        <end position="366"/>
    </location>
</feature>
<evidence type="ECO:0000313" key="8">
    <source>
        <dbReference type="Proteomes" id="UP000092578"/>
    </source>
</evidence>
<feature type="transmembrane region" description="Helical" evidence="6">
    <location>
        <begin position="308"/>
        <end position="326"/>
    </location>
</feature>
<keyword evidence="2" id="KW-1003">Cell membrane</keyword>
<keyword evidence="4 6" id="KW-1133">Transmembrane helix</keyword>
<feature type="transmembrane region" description="Helical" evidence="6">
    <location>
        <begin position="134"/>
        <end position="157"/>
    </location>
</feature>
<comment type="caution">
    <text evidence="7">The sequence shown here is derived from an EMBL/GenBank/DDBJ whole genome shotgun (WGS) entry which is preliminary data.</text>
</comment>
<dbReference type="AlphaFoldDB" id="A0A1B9B2U0"/>
<gene>
    <name evidence="7" type="ORF">A8F95_21145</name>
</gene>
<dbReference type="InterPro" id="IPR051679">
    <property type="entry name" value="DASS-Related_Transporters"/>
</dbReference>
<evidence type="ECO:0000256" key="5">
    <source>
        <dbReference type="ARBA" id="ARBA00023136"/>
    </source>
</evidence>
<evidence type="ECO:0000256" key="3">
    <source>
        <dbReference type="ARBA" id="ARBA00022692"/>
    </source>
</evidence>
<dbReference type="GO" id="GO:0005886">
    <property type="term" value="C:plasma membrane"/>
    <property type="evidence" value="ECO:0007669"/>
    <property type="project" value="UniProtKB-SubCell"/>
</dbReference>
<feature type="transmembrane region" description="Helical" evidence="6">
    <location>
        <begin position="407"/>
        <end position="424"/>
    </location>
</feature>
<dbReference type="Proteomes" id="UP000092578">
    <property type="component" value="Unassembled WGS sequence"/>
</dbReference>
<feature type="transmembrane region" description="Helical" evidence="6">
    <location>
        <begin position="378"/>
        <end position="401"/>
    </location>
</feature>
<feature type="transmembrane region" description="Helical" evidence="6">
    <location>
        <begin position="72"/>
        <end position="96"/>
    </location>
</feature>
<protein>
    <submittedName>
        <fullName evidence="7">C4-dicarboxylate ABC transporter</fullName>
    </submittedName>
</protein>
<organism evidence="7 8">
    <name type="scientific">Pseudobacillus wudalianchiensis</name>
    <dbReference type="NCBI Taxonomy" id="1743143"/>
    <lineage>
        <taxon>Bacteria</taxon>
        <taxon>Bacillati</taxon>
        <taxon>Bacillota</taxon>
        <taxon>Bacilli</taxon>
        <taxon>Bacillales</taxon>
        <taxon>Bacillaceae</taxon>
        <taxon>Pseudobacillus</taxon>
    </lineage>
</organism>
<feature type="transmembrane region" description="Helical" evidence="6">
    <location>
        <begin position="279"/>
        <end position="296"/>
    </location>
</feature>
<dbReference type="RefSeq" id="WP_065410015.1">
    <property type="nucleotide sequence ID" value="NZ_MAYT01000009.1"/>
</dbReference>
<evidence type="ECO:0000256" key="2">
    <source>
        <dbReference type="ARBA" id="ARBA00022475"/>
    </source>
</evidence>
<evidence type="ECO:0000313" key="7">
    <source>
        <dbReference type="EMBL" id="OCA90323.1"/>
    </source>
</evidence>
<feature type="transmembrane region" description="Helical" evidence="6">
    <location>
        <begin position="189"/>
        <end position="211"/>
    </location>
</feature>